<gene>
    <name evidence="3" type="ORF">MTR67_043540</name>
</gene>
<reference evidence="3" key="1">
    <citation type="submission" date="2023-08" db="EMBL/GenBank/DDBJ databases">
        <title>A de novo genome assembly of Solanum verrucosum Schlechtendal, a Mexican diploid species geographically isolated from the other diploid A-genome species in potato relatives.</title>
        <authorList>
            <person name="Hosaka K."/>
        </authorList>
    </citation>
    <scope>NUCLEOTIDE SEQUENCE</scope>
    <source>
        <tissue evidence="3">Young leaves</tissue>
    </source>
</reference>
<evidence type="ECO:0000313" key="3">
    <source>
        <dbReference type="EMBL" id="WMV50155.1"/>
    </source>
</evidence>
<dbReference type="Pfam" id="PF08284">
    <property type="entry name" value="RVP_2"/>
    <property type="match status" value="1"/>
</dbReference>
<protein>
    <submittedName>
        <fullName evidence="3">Uncharacterized protein</fullName>
    </submittedName>
</protein>
<sequence length="322" mass="36115">MVREEFGDTKRAHLSHEFYGASSGCKGSHRGTSFFQRRGPIHASMPEVESRQTSCDPMLLDEVFMRSGIYSNYRRQRGPMFCFSRRPEAESSDAVTICIVPVFHQPSYVLFDPGSTFSYMSTYFATEFYMMCGSMPVLIYASSPVGDLVSLVMYDTWVDLIILWMVDFYIILGEGMNFTIYCDAFGVMFGFVLMKKGKVNVLANALSRHTSSMGSLFTISVEERLLARDVQRQADQVFLFHPTSGEVYSEEIRERKNSRTLEVAGATNGGYLRTLSRLTASQSTPSMGQSTFSSDSQTTNDKMDRQSTYGPSVSSVNGPVDF</sequence>
<accession>A0AAF0UP96</accession>
<name>A0AAF0UP96_SOLVR</name>
<keyword evidence="2" id="KW-1133">Transmembrane helix</keyword>
<dbReference type="AlphaFoldDB" id="A0AAF0UP96"/>
<feature type="region of interest" description="Disordered" evidence="1">
    <location>
        <begin position="280"/>
        <end position="322"/>
    </location>
</feature>
<evidence type="ECO:0000256" key="2">
    <source>
        <dbReference type="SAM" id="Phobius"/>
    </source>
</evidence>
<dbReference type="Proteomes" id="UP001234989">
    <property type="component" value="Chromosome 10"/>
</dbReference>
<keyword evidence="4" id="KW-1185">Reference proteome</keyword>
<keyword evidence="2" id="KW-0812">Transmembrane</keyword>
<organism evidence="3 4">
    <name type="scientific">Solanum verrucosum</name>
    <dbReference type="NCBI Taxonomy" id="315347"/>
    <lineage>
        <taxon>Eukaryota</taxon>
        <taxon>Viridiplantae</taxon>
        <taxon>Streptophyta</taxon>
        <taxon>Embryophyta</taxon>
        <taxon>Tracheophyta</taxon>
        <taxon>Spermatophyta</taxon>
        <taxon>Magnoliopsida</taxon>
        <taxon>eudicotyledons</taxon>
        <taxon>Gunneridae</taxon>
        <taxon>Pentapetalae</taxon>
        <taxon>asterids</taxon>
        <taxon>lamiids</taxon>
        <taxon>Solanales</taxon>
        <taxon>Solanaceae</taxon>
        <taxon>Solanoideae</taxon>
        <taxon>Solaneae</taxon>
        <taxon>Solanum</taxon>
    </lineage>
</organism>
<evidence type="ECO:0000313" key="4">
    <source>
        <dbReference type="Proteomes" id="UP001234989"/>
    </source>
</evidence>
<feature type="transmembrane region" description="Helical" evidence="2">
    <location>
        <begin position="123"/>
        <end position="141"/>
    </location>
</feature>
<dbReference type="EMBL" id="CP133621">
    <property type="protein sequence ID" value="WMV50155.1"/>
    <property type="molecule type" value="Genomic_DNA"/>
</dbReference>
<evidence type="ECO:0000256" key="1">
    <source>
        <dbReference type="SAM" id="MobiDB-lite"/>
    </source>
</evidence>
<proteinExistence type="predicted"/>
<feature type="transmembrane region" description="Helical" evidence="2">
    <location>
        <begin position="178"/>
        <end position="194"/>
    </location>
</feature>
<keyword evidence="2" id="KW-0472">Membrane</keyword>